<gene>
    <name evidence="1" type="ORF">SAMN05216522_10128</name>
</gene>
<reference evidence="2" key="1">
    <citation type="submission" date="2016-10" db="EMBL/GenBank/DDBJ databases">
        <authorList>
            <person name="Varghese N."/>
            <person name="Submissions S."/>
        </authorList>
    </citation>
    <scope>NUCLEOTIDE SEQUENCE [LARGE SCALE GENOMIC DNA]</scope>
    <source>
        <strain evidence="2">8N4</strain>
    </source>
</reference>
<evidence type="ECO:0000313" key="1">
    <source>
        <dbReference type="EMBL" id="SEQ05262.1"/>
    </source>
</evidence>
<dbReference type="OrthoDB" id="6626484at2"/>
<name>A0A1H9CVL5_9GAMM</name>
<protein>
    <submittedName>
        <fullName evidence="1">Uncharacterized protein</fullName>
    </submittedName>
</protein>
<dbReference type="Proteomes" id="UP000242515">
    <property type="component" value="Unassembled WGS sequence"/>
</dbReference>
<keyword evidence="2" id="KW-1185">Reference proteome</keyword>
<organism evidence="1 2">
    <name type="scientific">Rosenbergiella nectarea</name>
    <dbReference type="NCBI Taxonomy" id="988801"/>
    <lineage>
        <taxon>Bacteria</taxon>
        <taxon>Pseudomonadati</taxon>
        <taxon>Pseudomonadota</taxon>
        <taxon>Gammaproteobacteria</taxon>
        <taxon>Enterobacterales</taxon>
        <taxon>Erwiniaceae</taxon>
        <taxon>Rosenbergiella</taxon>
    </lineage>
</organism>
<dbReference type="EMBL" id="FOGC01000001">
    <property type="protein sequence ID" value="SEQ05262.1"/>
    <property type="molecule type" value="Genomic_DNA"/>
</dbReference>
<accession>A0A1H9CVL5</accession>
<dbReference type="STRING" id="988801.SAMN05216522_10128"/>
<proteinExistence type="predicted"/>
<dbReference type="AlphaFoldDB" id="A0A1H9CVL5"/>
<dbReference type="RefSeq" id="WP_092671013.1">
    <property type="nucleotide sequence ID" value="NZ_FOGC01000001.1"/>
</dbReference>
<sequence length="102" mass="11656">MTDIYNAIATNAYHLSNEHDETLMKHRDCFDDAEIAVTSALKLIGNLILEAEQSDCYSNEESRRDLSEVGRVLRSLPRLAQALNFNAREIDFELKRRKGVSQ</sequence>
<evidence type="ECO:0000313" key="2">
    <source>
        <dbReference type="Proteomes" id="UP000242515"/>
    </source>
</evidence>